<dbReference type="PANTHER" id="PTHR42776:SF27">
    <property type="entry name" value="DIPEPTIDYL PEPTIDASE FAMILY MEMBER 6"/>
    <property type="match status" value="1"/>
</dbReference>
<evidence type="ECO:0000313" key="4">
    <source>
        <dbReference type="EMBL" id="GAA0877731.1"/>
    </source>
</evidence>
<feature type="signal peptide" evidence="2">
    <location>
        <begin position="1"/>
        <end position="20"/>
    </location>
</feature>
<dbReference type="EMBL" id="BAAAFI010000002">
    <property type="protein sequence ID" value="GAA0877731.1"/>
    <property type="molecule type" value="Genomic_DNA"/>
</dbReference>
<protein>
    <submittedName>
        <fullName evidence="4">Prolyl oligopeptidase family serine peptidase</fullName>
    </submittedName>
</protein>
<sequence>MKKLVLLVWLICLTVTFAQAQETKPMTWKDVAAWKYMPGSAFKLSPDGQWIAYGIIGLEADGELILQKVADPDSKKSFPIGNTNFPNFEFSDNSQWLAFKESPKFSEKQANEKAKGKPLKEKVHLIKLGTDDKKTFENAGGFSFNAEASTHLIINLPKEGNADIKGSDLLIHHLTSGKSQNLGNVREHSVNKAGTHLAYTVDAANSQGNGLYLLTLANNSTQVLDSDEAGYQSINWTEKGDAFAALKMKKDKKYKQERGSVLGVKSLSSPQVTLYEAAKDSTGFDQKYTISPNRKPEWSEDLTRLFYGIHPLVLAEKETPKKEVNKDSLAAADSEKLSLILADTTIKSISDLQKAIAKADTAKKADSKKNDAKKPEMTIWHWNDSRLQSRQQVLENMDKNYSFWAMYDVAAKKHIALQDSSMKDLSILPKQLYALGSDNQSYELQGNLDGQSYRDLYIVDLKSGVKTQLFENFYQPSFGSYPRPSTDGTKLIYGKDGHFYIYDIVAKTHRNITENLPVTFVDVEDDHNVTDPLVSPLGWSSDSKYVLLRDDWDIWQIPMGGKETAVNLTQNGRAEKIRYQYRFILDREEKGIDLSKTNYIRVYGENTKKSGIATLAPAKKGGLTPGAKTLLWEDAMISGLGKAEKAEVFTYTKEKFNEPTQVYLTDATLANGKKVTENAPDAGKFAWSSGVQLVDYVTAKGDSLQAALFLPANYVEGQKYPTVIYYYEKLSQTLHNFSNPGYSGTGWNPSLYTSNGYAVLIPDIVYKMDDPGMSAVWAVLPAVDAAIKTGVIDEANMGIHGHSWGGYQTSFLITQTDRFKAAAAGAPLTNMISMYDLIYWNSGGGNMSIFEASQGRFRGGPWENWEAYERNSPIYHVKNVKTPLLLLHNDKDGAVDFTQGVEYYNALRRLKKPVIMVQYLGENHGLGKTENRKDYAVRMMEFFDHHLKGEAAPDWMTKGVPRIELGEHLEERAF</sequence>
<dbReference type="InterPro" id="IPR029058">
    <property type="entry name" value="AB_hydrolase_fold"/>
</dbReference>
<dbReference type="Proteomes" id="UP001500469">
    <property type="component" value="Unassembled WGS sequence"/>
</dbReference>
<reference evidence="5" key="1">
    <citation type="journal article" date="2019" name="Int. J. Syst. Evol. Microbiol.">
        <title>The Global Catalogue of Microorganisms (GCM) 10K type strain sequencing project: providing services to taxonomists for standard genome sequencing and annotation.</title>
        <authorList>
            <consortium name="The Broad Institute Genomics Platform"/>
            <consortium name="The Broad Institute Genome Sequencing Center for Infectious Disease"/>
            <person name="Wu L."/>
            <person name="Ma J."/>
        </authorList>
    </citation>
    <scope>NUCLEOTIDE SEQUENCE [LARGE SCALE GENOMIC DNA]</scope>
    <source>
        <strain evidence="5">JCM 16112</strain>
    </source>
</reference>
<dbReference type="PANTHER" id="PTHR42776">
    <property type="entry name" value="SERINE PEPTIDASE S9 FAMILY MEMBER"/>
    <property type="match status" value="1"/>
</dbReference>
<dbReference type="InterPro" id="IPR011042">
    <property type="entry name" value="6-blade_b-propeller_TolB-like"/>
</dbReference>
<keyword evidence="2" id="KW-0732">Signal</keyword>
<evidence type="ECO:0000256" key="2">
    <source>
        <dbReference type="SAM" id="SignalP"/>
    </source>
</evidence>
<dbReference type="Pfam" id="PF00326">
    <property type="entry name" value="Peptidase_S9"/>
    <property type="match status" value="1"/>
</dbReference>
<accession>A0ABP3YAY6</accession>
<dbReference type="RefSeq" id="WP_343848439.1">
    <property type="nucleotide sequence ID" value="NZ_BAAAFI010000002.1"/>
</dbReference>
<evidence type="ECO:0000256" key="1">
    <source>
        <dbReference type="ARBA" id="ARBA00022801"/>
    </source>
</evidence>
<evidence type="ECO:0000313" key="5">
    <source>
        <dbReference type="Proteomes" id="UP001500469"/>
    </source>
</evidence>
<organism evidence="4 5">
    <name type="scientific">Algoriphagus jejuensis</name>
    <dbReference type="NCBI Taxonomy" id="419934"/>
    <lineage>
        <taxon>Bacteria</taxon>
        <taxon>Pseudomonadati</taxon>
        <taxon>Bacteroidota</taxon>
        <taxon>Cytophagia</taxon>
        <taxon>Cytophagales</taxon>
        <taxon>Cyclobacteriaceae</taxon>
        <taxon>Algoriphagus</taxon>
    </lineage>
</organism>
<keyword evidence="5" id="KW-1185">Reference proteome</keyword>
<proteinExistence type="predicted"/>
<dbReference type="Gene3D" id="3.40.50.1820">
    <property type="entry name" value="alpha/beta hydrolase"/>
    <property type="match status" value="1"/>
</dbReference>
<name>A0ABP3YAY6_9BACT</name>
<dbReference type="SUPFAM" id="SSF82171">
    <property type="entry name" value="DPP6 N-terminal domain-like"/>
    <property type="match status" value="1"/>
</dbReference>
<keyword evidence="1" id="KW-0378">Hydrolase</keyword>
<dbReference type="SUPFAM" id="SSF53474">
    <property type="entry name" value="alpha/beta-Hydrolases"/>
    <property type="match status" value="1"/>
</dbReference>
<dbReference type="InterPro" id="IPR001375">
    <property type="entry name" value="Peptidase_S9_cat"/>
</dbReference>
<gene>
    <name evidence="4" type="ORF">GCM10009119_06990</name>
</gene>
<dbReference type="Gene3D" id="2.120.10.30">
    <property type="entry name" value="TolB, C-terminal domain"/>
    <property type="match status" value="1"/>
</dbReference>
<feature type="domain" description="Peptidase S9 prolyl oligopeptidase catalytic" evidence="3">
    <location>
        <begin position="780"/>
        <end position="949"/>
    </location>
</feature>
<feature type="chain" id="PRO_5046414243" evidence="2">
    <location>
        <begin position="21"/>
        <end position="974"/>
    </location>
</feature>
<evidence type="ECO:0000259" key="3">
    <source>
        <dbReference type="Pfam" id="PF00326"/>
    </source>
</evidence>
<comment type="caution">
    <text evidence="4">The sequence shown here is derived from an EMBL/GenBank/DDBJ whole genome shotgun (WGS) entry which is preliminary data.</text>
</comment>